<reference evidence="2" key="1">
    <citation type="submission" date="2019-03" db="EMBL/GenBank/DDBJ databases">
        <title>Lake Tanganyika Metagenome-Assembled Genomes (MAGs).</title>
        <authorList>
            <person name="Tran P."/>
        </authorList>
    </citation>
    <scope>NUCLEOTIDE SEQUENCE</scope>
    <source>
        <strain evidence="2">M_DeepCast_400m_m2_100</strain>
    </source>
</reference>
<gene>
    <name evidence="2" type="ORF">FJY75_14105</name>
</gene>
<sequence>MEALVRLDGEIIVWVQSALRGPWLDAFFTTLTNGRLFVGPLLALALLILWRGGAAGRWWVLAMAVAILLTDQLSSAVVKPLVGRTRPCFAVAEVEALVRQARSASFPSSHAANSFGVATLLWLGFPRWRWAALALASLVSFSRIYVGVHYPSDVLAGAAL</sequence>
<comment type="caution">
    <text evidence="2">The sequence shown here is derived from an EMBL/GenBank/DDBJ whole genome shotgun (WGS) entry which is preliminary data.</text>
</comment>
<dbReference type="Proteomes" id="UP000748308">
    <property type="component" value="Unassembled WGS sequence"/>
</dbReference>
<evidence type="ECO:0000259" key="1">
    <source>
        <dbReference type="SMART" id="SM00014"/>
    </source>
</evidence>
<evidence type="ECO:0000313" key="2">
    <source>
        <dbReference type="EMBL" id="MBM3318975.1"/>
    </source>
</evidence>
<dbReference type="SUPFAM" id="SSF48317">
    <property type="entry name" value="Acid phosphatase/Vanadium-dependent haloperoxidase"/>
    <property type="match status" value="1"/>
</dbReference>
<proteinExistence type="predicted"/>
<organism evidence="2 3">
    <name type="scientific">Eiseniibacteriota bacterium</name>
    <dbReference type="NCBI Taxonomy" id="2212470"/>
    <lineage>
        <taxon>Bacteria</taxon>
        <taxon>Candidatus Eiseniibacteriota</taxon>
    </lineage>
</organism>
<feature type="domain" description="Phosphatidic acid phosphatase type 2/haloperoxidase" evidence="1">
    <location>
        <begin position="59"/>
        <end position="160"/>
    </location>
</feature>
<accession>A0A938BS41</accession>
<name>A0A938BS41_UNCEI</name>
<protein>
    <submittedName>
        <fullName evidence="2">Phosphatase PAP2 family protein</fullName>
    </submittedName>
</protein>
<dbReference type="Pfam" id="PF01569">
    <property type="entry name" value="PAP2"/>
    <property type="match status" value="1"/>
</dbReference>
<dbReference type="SMART" id="SM00014">
    <property type="entry name" value="acidPPc"/>
    <property type="match status" value="1"/>
</dbReference>
<dbReference type="PANTHER" id="PTHR14969">
    <property type="entry name" value="SPHINGOSINE-1-PHOSPHATE PHOSPHOHYDROLASE"/>
    <property type="match status" value="1"/>
</dbReference>
<dbReference type="EMBL" id="VGIY01000574">
    <property type="protein sequence ID" value="MBM3318975.1"/>
    <property type="molecule type" value="Genomic_DNA"/>
</dbReference>
<feature type="non-terminal residue" evidence="2">
    <location>
        <position position="160"/>
    </location>
</feature>
<dbReference type="AlphaFoldDB" id="A0A938BS41"/>
<dbReference type="Gene3D" id="1.20.144.10">
    <property type="entry name" value="Phosphatidic acid phosphatase type 2/haloperoxidase"/>
    <property type="match status" value="2"/>
</dbReference>
<evidence type="ECO:0000313" key="3">
    <source>
        <dbReference type="Proteomes" id="UP000748308"/>
    </source>
</evidence>
<dbReference type="InterPro" id="IPR000326">
    <property type="entry name" value="PAP2/HPO"/>
</dbReference>
<dbReference type="InterPro" id="IPR036938">
    <property type="entry name" value="PAP2/HPO_sf"/>
</dbReference>
<dbReference type="PANTHER" id="PTHR14969:SF13">
    <property type="entry name" value="AT30094P"/>
    <property type="match status" value="1"/>
</dbReference>